<proteinExistence type="predicted"/>
<accession>X0Y3L9</accession>
<dbReference type="EMBL" id="BARS01058780">
    <property type="protein sequence ID" value="GAG41937.1"/>
    <property type="molecule type" value="Genomic_DNA"/>
</dbReference>
<evidence type="ECO:0000313" key="1">
    <source>
        <dbReference type="EMBL" id="GAG41937.1"/>
    </source>
</evidence>
<dbReference type="AlphaFoldDB" id="X0Y3L9"/>
<feature type="non-terminal residue" evidence="1">
    <location>
        <position position="81"/>
    </location>
</feature>
<protein>
    <submittedName>
        <fullName evidence="1">Uncharacterized protein</fullName>
    </submittedName>
</protein>
<name>X0Y3L9_9ZZZZ</name>
<reference evidence="1" key="1">
    <citation type="journal article" date="2014" name="Front. Microbiol.">
        <title>High frequency of phylogenetically diverse reductive dehalogenase-homologous genes in deep subseafloor sedimentary metagenomes.</title>
        <authorList>
            <person name="Kawai M."/>
            <person name="Futagami T."/>
            <person name="Toyoda A."/>
            <person name="Takaki Y."/>
            <person name="Nishi S."/>
            <person name="Hori S."/>
            <person name="Arai W."/>
            <person name="Tsubouchi T."/>
            <person name="Morono Y."/>
            <person name="Uchiyama I."/>
            <person name="Ito T."/>
            <person name="Fujiyama A."/>
            <person name="Inagaki F."/>
            <person name="Takami H."/>
        </authorList>
    </citation>
    <scope>NUCLEOTIDE SEQUENCE</scope>
    <source>
        <strain evidence="1">Expedition CK06-06</strain>
    </source>
</reference>
<sequence length="81" mass="9293">MEWDKAQQTYKKMANELFNRANLIFRELYKKQDNSMDGQINPNFSVLPPELDVRIKLAKRKRMVPLNAKVGGLSGGERLAA</sequence>
<comment type="caution">
    <text evidence="1">The sequence shown here is derived from an EMBL/GenBank/DDBJ whole genome shotgun (WGS) entry which is preliminary data.</text>
</comment>
<gene>
    <name evidence="1" type="ORF">S01H1_85529</name>
</gene>
<organism evidence="1">
    <name type="scientific">marine sediment metagenome</name>
    <dbReference type="NCBI Taxonomy" id="412755"/>
    <lineage>
        <taxon>unclassified sequences</taxon>
        <taxon>metagenomes</taxon>
        <taxon>ecological metagenomes</taxon>
    </lineage>
</organism>